<dbReference type="SUPFAM" id="SSF57535">
    <property type="entry name" value="Complement control module/SCR domain"/>
    <property type="match status" value="7"/>
</dbReference>
<dbReference type="FunFam" id="2.10.70.10:FF:000014">
    <property type="entry name" value="Membrane cofactor protein"/>
    <property type="match status" value="1"/>
</dbReference>
<feature type="domain" description="Sushi" evidence="6">
    <location>
        <begin position="79"/>
        <end position="139"/>
    </location>
</feature>
<comment type="caution">
    <text evidence="7">The sequence shown here is derived from an EMBL/GenBank/DDBJ whole genome shotgun (WGS) entry which is preliminary data.</text>
</comment>
<organism evidence="7 8">
    <name type="scientific">Urocolius indicus</name>
    <name type="common">Red-faced mousebird</name>
    <name type="synonym">Colius indicus</name>
    <dbReference type="NCBI Taxonomy" id="458196"/>
    <lineage>
        <taxon>Eukaryota</taxon>
        <taxon>Metazoa</taxon>
        <taxon>Chordata</taxon>
        <taxon>Craniata</taxon>
        <taxon>Vertebrata</taxon>
        <taxon>Euteleostomi</taxon>
        <taxon>Archelosauria</taxon>
        <taxon>Archosauria</taxon>
        <taxon>Dinosauria</taxon>
        <taxon>Saurischia</taxon>
        <taxon>Theropoda</taxon>
        <taxon>Coelurosauria</taxon>
        <taxon>Aves</taxon>
        <taxon>Neognathae</taxon>
        <taxon>Neoaves</taxon>
        <taxon>Telluraves</taxon>
        <taxon>Coraciimorphae</taxon>
        <taxon>Coliiformes</taxon>
        <taxon>Coliidae</taxon>
        <taxon>Urocolius</taxon>
    </lineage>
</organism>
<evidence type="ECO:0000256" key="1">
    <source>
        <dbReference type="ARBA" id="ARBA00022659"/>
    </source>
</evidence>
<feature type="disulfide bond" evidence="5">
    <location>
        <begin position="393"/>
        <end position="436"/>
    </location>
</feature>
<evidence type="ECO:0000259" key="6">
    <source>
        <dbReference type="PROSITE" id="PS50923"/>
    </source>
</evidence>
<dbReference type="PANTHER" id="PTHR45656:SF15">
    <property type="entry name" value="SUSHI DOMAIN-CONTAINING PROTEIN"/>
    <property type="match status" value="1"/>
</dbReference>
<dbReference type="CDD" id="cd00033">
    <property type="entry name" value="CCP"/>
    <property type="match status" value="7"/>
</dbReference>
<keyword evidence="2" id="KW-0732">Signal</keyword>
<keyword evidence="4 5" id="KW-1015">Disulfide bond</keyword>
<gene>
    <name evidence="7" type="primary">C4bpa_0</name>
    <name evidence="7" type="ORF">UROIND_R01532</name>
</gene>
<dbReference type="InterPro" id="IPR051277">
    <property type="entry name" value="SEZ6_CSMD_C4BPB_Regulators"/>
</dbReference>
<protein>
    <submittedName>
        <fullName evidence="7">C4BPA protein</fullName>
    </submittedName>
</protein>
<sequence>EAPLTSPVAIPPLPAGDCRQPPRFVFAEGPLSPEQSYAAGTTLRYSCRPGYTMARDKSPVVTCLPTSAWSADPDFCIRKSCSPPDINNGNFNYSSELVLGTTITYMCNVGYRLIGEASAQCRLESNNEVSWSHIPYCDIIRCLPPPAIKNGQPINGNKQFTFGMAVTYSCNRGFSLIGETTIHCTMNDKLEGVWSSPAPECKVVSCENPEVKNGGRSSGFGTQHTYKDTVLFECNPGYVLNGSSVVTCEADSTWKPPLPTCDPVRCGPAPSFPFAELTGAVGDSSPAGTQLRYQCKPGYTAARGKSSVVTCQSDKTWSADPDFCIRQQCTPPTVENGIVIADDFLFETDVTFACQRGYELKGSPSAKCVVSGDGVGWDTAPPHCEKQRSDVLCAQPPSINNGTHNGTGGTAFVSGSVVVYKCEDGFTLATAASIRCEANDQHHGVWSKPTPECRGDRLLCLSCCLLSVFKIHAASF</sequence>
<dbReference type="InterPro" id="IPR035976">
    <property type="entry name" value="Sushi/SCR/CCP_sf"/>
</dbReference>
<dbReference type="Pfam" id="PF00084">
    <property type="entry name" value="Sushi"/>
    <property type="match status" value="7"/>
</dbReference>
<accession>A0A852LCD0</accession>
<feature type="domain" description="Sushi" evidence="6">
    <location>
        <begin position="140"/>
        <end position="203"/>
    </location>
</feature>
<dbReference type="AlphaFoldDB" id="A0A852LCD0"/>
<comment type="caution">
    <text evidence="5">Lacks conserved residue(s) required for the propagation of feature annotation.</text>
</comment>
<feature type="domain" description="Sushi" evidence="6">
    <location>
        <begin position="204"/>
        <end position="263"/>
    </location>
</feature>
<feature type="non-terminal residue" evidence="7">
    <location>
        <position position="476"/>
    </location>
</feature>
<evidence type="ECO:0000256" key="2">
    <source>
        <dbReference type="ARBA" id="ARBA00022729"/>
    </source>
</evidence>
<keyword evidence="1 5" id="KW-0768">Sushi</keyword>
<feature type="disulfide bond" evidence="5">
    <location>
        <begin position="234"/>
        <end position="261"/>
    </location>
</feature>
<dbReference type="Gene3D" id="2.10.70.10">
    <property type="entry name" value="Complement Module, domain 1"/>
    <property type="match status" value="7"/>
</dbReference>
<proteinExistence type="predicted"/>
<keyword evidence="8" id="KW-1185">Reference proteome</keyword>
<feature type="non-terminal residue" evidence="7">
    <location>
        <position position="1"/>
    </location>
</feature>
<evidence type="ECO:0000256" key="4">
    <source>
        <dbReference type="ARBA" id="ARBA00023157"/>
    </source>
</evidence>
<evidence type="ECO:0000256" key="5">
    <source>
        <dbReference type="PROSITE-ProRule" id="PRU00302"/>
    </source>
</evidence>
<dbReference type="PANTHER" id="PTHR45656">
    <property type="entry name" value="PROTEIN CBR-CLEC-78"/>
    <property type="match status" value="1"/>
</dbReference>
<evidence type="ECO:0000256" key="3">
    <source>
        <dbReference type="ARBA" id="ARBA00022737"/>
    </source>
</evidence>
<dbReference type="PROSITE" id="PS50923">
    <property type="entry name" value="SUSHI"/>
    <property type="match status" value="7"/>
</dbReference>
<evidence type="ECO:0000313" key="7">
    <source>
        <dbReference type="EMBL" id="NXX86752.1"/>
    </source>
</evidence>
<dbReference type="OrthoDB" id="6127264at2759"/>
<name>A0A852LCD0_UROIN</name>
<feature type="domain" description="Sushi" evidence="6">
    <location>
        <begin position="391"/>
        <end position="455"/>
    </location>
</feature>
<reference evidence="7" key="1">
    <citation type="submission" date="2020-02" db="EMBL/GenBank/DDBJ databases">
        <title>Bird 10,000 Genomes (B10K) Project - Family phase.</title>
        <authorList>
            <person name="Zhang G."/>
        </authorList>
    </citation>
    <scope>NUCLEOTIDE SEQUENCE</scope>
    <source>
        <strain evidence="7">B10K-DU-030-59</strain>
    </source>
</reference>
<dbReference type="SMART" id="SM00032">
    <property type="entry name" value="CCP"/>
    <property type="match status" value="7"/>
</dbReference>
<feature type="domain" description="Sushi" evidence="6">
    <location>
        <begin position="327"/>
        <end position="386"/>
    </location>
</feature>
<feature type="domain" description="Sushi" evidence="6">
    <location>
        <begin position="16"/>
        <end position="78"/>
    </location>
</feature>
<dbReference type="EMBL" id="WBNH01012386">
    <property type="protein sequence ID" value="NXX86752.1"/>
    <property type="molecule type" value="Genomic_DNA"/>
</dbReference>
<keyword evidence="3" id="KW-0677">Repeat</keyword>
<evidence type="ECO:0000313" key="8">
    <source>
        <dbReference type="Proteomes" id="UP000654395"/>
    </source>
</evidence>
<feature type="domain" description="Sushi" evidence="6">
    <location>
        <begin position="264"/>
        <end position="326"/>
    </location>
</feature>
<dbReference type="InterPro" id="IPR000436">
    <property type="entry name" value="Sushi_SCR_CCP_dom"/>
</dbReference>
<dbReference type="Proteomes" id="UP000654395">
    <property type="component" value="Unassembled WGS sequence"/>
</dbReference>